<evidence type="ECO:0000313" key="2">
    <source>
        <dbReference type="Proteomes" id="UP000003835"/>
    </source>
</evidence>
<proteinExistence type="predicted"/>
<dbReference type="AlphaFoldDB" id="B4VV15"/>
<protein>
    <submittedName>
        <fullName evidence="1">Uncharacterized protein</fullName>
    </submittedName>
</protein>
<dbReference type="Proteomes" id="UP000003835">
    <property type="component" value="Unassembled WGS sequence"/>
</dbReference>
<dbReference type="OrthoDB" id="511072at2"/>
<sequence>MKKGFERWQLLALPKKLTLLGVGFLVSIGLIWMAFSGSTSANEGFVPADPIVSEHLLERVIEENYSQAGAKLERKSMLVQTVKSENKLFIFDLNNPNSCGRQGCLYVVYTADGKRVLSLYLKRSLLEDYPLFAVEKLAYGNDFPCLVVSQVEKKAVVSNRFCFSQGSFVPVNRQRQSRYNSN</sequence>
<dbReference type="eggNOG" id="ENOG5032S0C">
    <property type="taxonomic scope" value="Bacteria"/>
</dbReference>
<dbReference type="EMBL" id="DS989854">
    <property type="protein sequence ID" value="EDX74064.1"/>
    <property type="molecule type" value="Genomic_DNA"/>
</dbReference>
<name>B4VV15_9CYAN</name>
<dbReference type="STRING" id="118168.MC7420_4049"/>
<dbReference type="HOGENOM" id="CLU_1473612_0_0_3"/>
<gene>
    <name evidence="1" type="ORF">MC7420_4049</name>
</gene>
<dbReference type="RefSeq" id="WP_006102369.1">
    <property type="nucleotide sequence ID" value="NZ_DS989854.1"/>
</dbReference>
<keyword evidence="2" id="KW-1185">Reference proteome</keyword>
<evidence type="ECO:0000313" key="1">
    <source>
        <dbReference type="EMBL" id="EDX74064.1"/>
    </source>
</evidence>
<accession>B4VV15</accession>
<reference evidence="1 2" key="1">
    <citation type="submission" date="2008-07" db="EMBL/GenBank/DDBJ databases">
        <authorList>
            <person name="Tandeau de Marsac N."/>
            <person name="Ferriera S."/>
            <person name="Johnson J."/>
            <person name="Kravitz S."/>
            <person name="Beeson K."/>
            <person name="Sutton G."/>
            <person name="Rogers Y.-H."/>
            <person name="Friedman R."/>
            <person name="Frazier M."/>
            <person name="Venter J.C."/>
        </authorList>
    </citation>
    <scope>NUCLEOTIDE SEQUENCE [LARGE SCALE GENOMIC DNA]</scope>
    <source>
        <strain evidence="1 2">PCC 7420</strain>
    </source>
</reference>
<organism evidence="1 2">
    <name type="scientific">Coleofasciculus chthonoplastes PCC 7420</name>
    <dbReference type="NCBI Taxonomy" id="118168"/>
    <lineage>
        <taxon>Bacteria</taxon>
        <taxon>Bacillati</taxon>
        <taxon>Cyanobacteriota</taxon>
        <taxon>Cyanophyceae</taxon>
        <taxon>Coleofasciculales</taxon>
        <taxon>Coleofasciculaceae</taxon>
        <taxon>Coleofasciculus</taxon>
    </lineage>
</organism>